<evidence type="ECO:0000259" key="3">
    <source>
        <dbReference type="Pfam" id="PF21984"/>
    </source>
</evidence>
<sequence>MQQDDRLRMWIEQGNVTIPQLFFNSYKKLGIQDSDAMLILQMEAYKAQQIEFPTPSAFSSRMNLTENEVSQILQRLMQKGYLKIDQASDSNGVLFEQFSLQPLWEAVLDCEIASKNQTVEAKEKEDEGQIFHIFEQEFGRLLSPMECETIAMWIDQDHHGIDIIKAALKEAVIAQKLSMRYIDRILFEWKKKNVTTMADVEKQTKAFRSPAQTIRQGKEQGTVKRVPLYNWLEQRDG</sequence>
<comment type="similarity">
    <text evidence="1">Belongs to the DnaB/DnaD family.</text>
</comment>
<name>A0ABR8PFI9_9BACL</name>
<gene>
    <name evidence="4" type="ORF">H9659_01105</name>
</gene>
<feature type="domain" description="DnaD N-terminal" evidence="3">
    <location>
        <begin position="18"/>
        <end position="116"/>
    </location>
</feature>
<organism evidence="4 5">
    <name type="scientific">Sporosarcina gallistercoris</name>
    <dbReference type="NCBI Taxonomy" id="2762245"/>
    <lineage>
        <taxon>Bacteria</taxon>
        <taxon>Bacillati</taxon>
        <taxon>Bacillota</taxon>
        <taxon>Bacilli</taxon>
        <taxon>Bacillales</taxon>
        <taxon>Caryophanaceae</taxon>
        <taxon>Sporosarcina</taxon>
    </lineage>
</organism>
<evidence type="ECO:0000313" key="5">
    <source>
        <dbReference type="Proteomes" id="UP000659496"/>
    </source>
</evidence>
<feature type="domain" description="DnaB/C C-terminal" evidence="2">
    <location>
        <begin position="131"/>
        <end position="203"/>
    </location>
</feature>
<dbReference type="InterPro" id="IPR006343">
    <property type="entry name" value="DnaB/C_C"/>
</dbReference>
<dbReference type="PANTHER" id="PTHR37293:SF6">
    <property type="entry name" value="DNA REPLICATION PROTEIN DNAD"/>
    <property type="match status" value="1"/>
</dbReference>
<comment type="caution">
    <text evidence="4">The sequence shown here is derived from an EMBL/GenBank/DDBJ whole genome shotgun (WGS) entry which is preliminary data.</text>
</comment>
<dbReference type="InterPro" id="IPR034829">
    <property type="entry name" value="DnaD-like_sf"/>
</dbReference>
<reference evidence="4 5" key="1">
    <citation type="submission" date="2020-08" db="EMBL/GenBank/DDBJ databases">
        <title>A Genomic Blueprint of the Chicken Gut Microbiome.</title>
        <authorList>
            <person name="Gilroy R."/>
            <person name="Ravi A."/>
            <person name="Getino M."/>
            <person name="Pursley I."/>
            <person name="Horton D.L."/>
            <person name="Alikhan N.-F."/>
            <person name="Baker D."/>
            <person name="Gharbi K."/>
            <person name="Hall N."/>
            <person name="Watson M."/>
            <person name="Adriaenssens E.M."/>
            <person name="Foster-Nyarko E."/>
            <person name="Jarju S."/>
            <person name="Secka A."/>
            <person name="Antonio M."/>
            <person name="Oren A."/>
            <person name="Chaudhuri R."/>
            <person name="La Ragione R.M."/>
            <person name="Hildebrand F."/>
            <person name="Pallen M.J."/>
        </authorList>
    </citation>
    <scope>NUCLEOTIDE SEQUENCE [LARGE SCALE GENOMIC DNA]</scope>
    <source>
        <strain evidence="4 5">Sa3CUA8</strain>
    </source>
</reference>
<accession>A0ABR8PFI9</accession>
<dbReference type="InterPro" id="IPR053843">
    <property type="entry name" value="DnaD_N"/>
</dbReference>
<dbReference type="Gene3D" id="1.10.10.630">
    <property type="entry name" value="DnaD domain-like"/>
    <property type="match status" value="1"/>
</dbReference>
<dbReference type="RefSeq" id="WP_191688076.1">
    <property type="nucleotide sequence ID" value="NZ_JACSQY010000001.1"/>
</dbReference>
<dbReference type="SUPFAM" id="SSF158499">
    <property type="entry name" value="DnaD domain-like"/>
    <property type="match status" value="1"/>
</dbReference>
<dbReference type="Pfam" id="PF21984">
    <property type="entry name" value="DnaD_N"/>
    <property type="match status" value="1"/>
</dbReference>
<evidence type="ECO:0000259" key="2">
    <source>
        <dbReference type="Pfam" id="PF07261"/>
    </source>
</evidence>
<dbReference type="Gene3D" id="1.10.10.10">
    <property type="entry name" value="Winged helix-like DNA-binding domain superfamily/Winged helix DNA-binding domain"/>
    <property type="match status" value="1"/>
</dbReference>
<evidence type="ECO:0000256" key="1">
    <source>
        <dbReference type="ARBA" id="ARBA00093462"/>
    </source>
</evidence>
<dbReference type="NCBIfam" id="TIGR01446">
    <property type="entry name" value="DnaD_dom"/>
    <property type="match status" value="1"/>
</dbReference>
<dbReference type="Pfam" id="PF07261">
    <property type="entry name" value="DnaB_2"/>
    <property type="match status" value="1"/>
</dbReference>
<dbReference type="InterPro" id="IPR036388">
    <property type="entry name" value="WH-like_DNA-bd_sf"/>
</dbReference>
<dbReference type="EMBL" id="JACSQY010000001">
    <property type="protein sequence ID" value="MBD7906927.1"/>
    <property type="molecule type" value="Genomic_DNA"/>
</dbReference>
<dbReference type="PANTHER" id="PTHR37293">
    <property type="entry name" value="PHAGE REPLICATION PROTEIN-RELATED"/>
    <property type="match status" value="1"/>
</dbReference>
<proteinExistence type="inferred from homology"/>
<keyword evidence="5" id="KW-1185">Reference proteome</keyword>
<evidence type="ECO:0000313" key="4">
    <source>
        <dbReference type="EMBL" id="MBD7906927.1"/>
    </source>
</evidence>
<dbReference type="InterPro" id="IPR053162">
    <property type="entry name" value="DnaD"/>
</dbReference>
<dbReference type="Proteomes" id="UP000659496">
    <property type="component" value="Unassembled WGS sequence"/>
</dbReference>
<protein>
    <submittedName>
        <fullName evidence="4">DnaD domain-containing protein</fullName>
    </submittedName>
</protein>